<evidence type="ECO:0000256" key="1">
    <source>
        <dbReference type="SAM" id="Phobius"/>
    </source>
</evidence>
<keyword evidence="3" id="KW-1185">Reference proteome</keyword>
<proteinExistence type="predicted"/>
<comment type="caution">
    <text evidence="2">The sequence shown here is derived from an EMBL/GenBank/DDBJ whole genome shotgun (WGS) entry which is preliminary data.</text>
</comment>
<dbReference type="AlphaFoldDB" id="A0A9N9HPG7"/>
<reference evidence="2" key="1">
    <citation type="submission" date="2021-06" db="EMBL/GenBank/DDBJ databases">
        <authorList>
            <person name="Kallberg Y."/>
            <person name="Tangrot J."/>
            <person name="Rosling A."/>
        </authorList>
    </citation>
    <scope>NUCLEOTIDE SEQUENCE</scope>
    <source>
        <strain evidence="2">87-6 pot B 2015</strain>
    </source>
</reference>
<sequence length="322" mass="36024">ENIDDFYKPPYSPAASTLPPVPPSNAPLNPLPANLTQYYKQCYVETAKVLLARGASVYISDKHDTDRFDLANMIENNFSILSYYGNNNIDDGKNHVKTAPHLKNDMAPRESKTPLVLFSLAVMACFCNPCLLTIGKMKDPNVRQAWREKMALVVIILLISSFMRFWHSVWQPSLVEQGDKRNYFDPSNEDKLLGDDSVTEWLRGLLGKDEQERFFTQGDIKRLPNFNSGDVEGTTIGCFANSIMTVEGEHTMHTTLDSLTSTDYSDKHKLLMVIAGGDITGSDNDKTTEICEDLIETFNLSSFESPTPQSYLAVGEDGTPEE</sequence>
<evidence type="ECO:0000313" key="2">
    <source>
        <dbReference type="EMBL" id="CAG8699215.1"/>
    </source>
</evidence>
<feature type="transmembrane region" description="Helical" evidence="1">
    <location>
        <begin position="115"/>
        <end position="134"/>
    </location>
</feature>
<keyword evidence="1" id="KW-0812">Transmembrane</keyword>
<accession>A0A9N9HPG7</accession>
<feature type="non-terminal residue" evidence="2">
    <location>
        <position position="322"/>
    </location>
</feature>
<keyword evidence="1" id="KW-1133">Transmembrane helix</keyword>
<organism evidence="2 3">
    <name type="scientific">Funneliformis mosseae</name>
    <name type="common">Endomycorrhizal fungus</name>
    <name type="synonym">Glomus mosseae</name>
    <dbReference type="NCBI Taxonomy" id="27381"/>
    <lineage>
        <taxon>Eukaryota</taxon>
        <taxon>Fungi</taxon>
        <taxon>Fungi incertae sedis</taxon>
        <taxon>Mucoromycota</taxon>
        <taxon>Glomeromycotina</taxon>
        <taxon>Glomeromycetes</taxon>
        <taxon>Glomerales</taxon>
        <taxon>Glomeraceae</taxon>
        <taxon>Funneliformis</taxon>
    </lineage>
</organism>
<keyword evidence="1" id="KW-0472">Membrane</keyword>
<feature type="transmembrane region" description="Helical" evidence="1">
    <location>
        <begin position="146"/>
        <end position="166"/>
    </location>
</feature>
<dbReference type="Proteomes" id="UP000789375">
    <property type="component" value="Unassembled WGS sequence"/>
</dbReference>
<dbReference type="Pfam" id="PF03142">
    <property type="entry name" value="Chitin_synth_2"/>
    <property type="match status" value="1"/>
</dbReference>
<dbReference type="EMBL" id="CAJVPP010008725">
    <property type="protein sequence ID" value="CAG8699215.1"/>
    <property type="molecule type" value="Genomic_DNA"/>
</dbReference>
<name>A0A9N9HPG7_FUNMO</name>
<evidence type="ECO:0000313" key="3">
    <source>
        <dbReference type="Proteomes" id="UP000789375"/>
    </source>
</evidence>
<gene>
    <name evidence="2" type="ORF">FMOSSE_LOCUS13741</name>
</gene>
<protein>
    <submittedName>
        <fullName evidence="2">9223_t:CDS:1</fullName>
    </submittedName>
</protein>